<gene>
    <name evidence="1" type="ORF">NDU88_002245</name>
</gene>
<comment type="caution">
    <text evidence="1">The sequence shown here is derived from an EMBL/GenBank/DDBJ whole genome shotgun (WGS) entry which is preliminary data.</text>
</comment>
<dbReference type="Proteomes" id="UP001066276">
    <property type="component" value="Chromosome 12"/>
</dbReference>
<dbReference type="EMBL" id="JANPWB010000016">
    <property type="protein sequence ID" value="KAJ1082075.1"/>
    <property type="molecule type" value="Genomic_DNA"/>
</dbReference>
<proteinExistence type="predicted"/>
<accession>A0AAV7KV28</accession>
<reference evidence="1" key="1">
    <citation type="journal article" date="2022" name="bioRxiv">
        <title>Sequencing and chromosome-scale assembly of the giantPleurodeles waltlgenome.</title>
        <authorList>
            <person name="Brown T."/>
            <person name="Elewa A."/>
            <person name="Iarovenko S."/>
            <person name="Subramanian E."/>
            <person name="Araus A.J."/>
            <person name="Petzold A."/>
            <person name="Susuki M."/>
            <person name="Suzuki K.-i.T."/>
            <person name="Hayashi T."/>
            <person name="Toyoda A."/>
            <person name="Oliveira C."/>
            <person name="Osipova E."/>
            <person name="Leigh N.D."/>
            <person name="Simon A."/>
            <person name="Yun M.H."/>
        </authorList>
    </citation>
    <scope>NUCLEOTIDE SEQUENCE</scope>
    <source>
        <strain evidence="1">20211129_DDA</strain>
        <tissue evidence="1">Liver</tissue>
    </source>
</reference>
<name>A0AAV7KV28_PLEWA</name>
<evidence type="ECO:0000313" key="2">
    <source>
        <dbReference type="Proteomes" id="UP001066276"/>
    </source>
</evidence>
<dbReference type="AlphaFoldDB" id="A0AAV7KV28"/>
<evidence type="ECO:0000313" key="1">
    <source>
        <dbReference type="EMBL" id="KAJ1082075.1"/>
    </source>
</evidence>
<protein>
    <submittedName>
        <fullName evidence="1">Uncharacterized protein</fullName>
    </submittedName>
</protein>
<organism evidence="1 2">
    <name type="scientific">Pleurodeles waltl</name>
    <name type="common">Iberian ribbed newt</name>
    <dbReference type="NCBI Taxonomy" id="8319"/>
    <lineage>
        <taxon>Eukaryota</taxon>
        <taxon>Metazoa</taxon>
        <taxon>Chordata</taxon>
        <taxon>Craniata</taxon>
        <taxon>Vertebrata</taxon>
        <taxon>Euteleostomi</taxon>
        <taxon>Amphibia</taxon>
        <taxon>Batrachia</taxon>
        <taxon>Caudata</taxon>
        <taxon>Salamandroidea</taxon>
        <taxon>Salamandridae</taxon>
        <taxon>Pleurodelinae</taxon>
        <taxon>Pleurodeles</taxon>
    </lineage>
</organism>
<keyword evidence="2" id="KW-1185">Reference proteome</keyword>
<sequence>MGQHSEQSQAFDLLCVGSTREQTTDRFKQVQNNTCKKENRWPPAGVRRVTEEDDKRIQLRCSCVEFQCLVPGLDVAGLTILASGTFVYKMGPEPCKEEQP</sequence>